<dbReference type="SUPFAM" id="SSF48208">
    <property type="entry name" value="Six-hairpin glycosidases"/>
    <property type="match status" value="1"/>
</dbReference>
<dbReference type="InterPro" id="IPR012341">
    <property type="entry name" value="6hp_glycosidase-like_sf"/>
</dbReference>
<gene>
    <name evidence="2" type="ORF">GON05_26035</name>
</gene>
<dbReference type="Pfam" id="PF22124">
    <property type="entry name" value="Glyco_hydro_95_cat"/>
    <property type="match status" value="1"/>
</dbReference>
<evidence type="ECO:0000313" key="2">
    <source>
        <dbReference type="EMBL" id="MVQ38091.1"/>
    </source>
</evidence>
<keyword evidence="3" id="KW-1185">Reference proteome</keyword>
<comment type="caution">
    <text evidence="2">The sequence shown here is derived from an EMBL/GenBank/DDBJ whole genome shotgun (WGS) entry which is preliminary data.</text>
</comment>
<dbReference type="Pfam" id="PF00754">
    <property type="entry name" value="F5_F8_type_C"/>
    <property type="match status" value="2"/>
</dbReference>
<proteinExistence type="predicted"/>
<feature type="domain" description="F5/8 type C" evidence="1">
    <location>
        <begin position="468"/>
        <end position="610"/>
    </location>
</feature>
<dbReference type="Gene3D" id="2.60.120.260">
    <property type="entry name" value="Galactose-binding domain-like"/>
    <property type="match status" value="2"/>
</dbReference>
<dbReference type="InterPro" id="IPR013780">
    <property type="entry name" value="Glyco_hydro_b"/>
</dbReference>
<evidence type="ECO:0000313" key="3">
    <source>
        <dbReference type="Proteomes" id="UP000467637"/>
    </source>
</evidence>
<dbReference type="PROSITE" id="PS50022">
    <property type="entry name" value="FA58C_3"/>
    <property type="match status" value="2"/>
</dbReference>
<protein>
    <recommendedName>
        <fullName evidence="1">F5/8 type C domain-containing protein</fullName>
    </recommendedName>
</protein>
<dbReference type="Proteomes" id="UP000467637">
    <property type="component" value="Unassembled WGS sequence"/>
</dbReference>
<dbReference type="InterPro" id="IPR008979">
    <property type="entry name" value="Galactose-bd-like_sf"/>
</dbReference>
<organism evidence="2 3">
    <name type="scientific">Paenibacillus anseongense</name>
    <dbReference type="NCBI Taxonomy" id="2682845"/>
    <lineage>
        <taxon>Bacteria</taxon>
        <taxon>Bacillati</taxon>
        <taxon>Bacillota</taxon>
        <taxon>Bacilli</taxon>
        <taxon>Bacillales</taxon>
        <taxon>Paenibacillaceae</taxon>
        <taxon>Paenibacillus</taxon>
    </lineage>
</organism>
<name>A0ABW9UGF7_9BACL</name>
<feature type="domain" description="F5/8 type C" evidence="1">
    <location>
        <begin position="36"/>
        <end position="193"/>
    </location>
</feature>
<accession>A0ABW9UGF7</accession>
<dbReference type="Gene3D" id="1.50.10.10">
    <property type="match status" value="1"/>
</dbReference>
<dbReference type="PANTHER" id="PTHR31084">
    <property type="entry name" value="ALPHA-L-FUCOSIDASE 2"/>
    <property type="match status" value="1"/>
</dbReference>
<dbReference type="Gene3D" id="2.60.40.1180">
    <property type="entry name" value="Golgi alpha-mannosidase II"/>
    <property type="match status" value="1"/>
</dbReference>
<evidence type="ECO:0000259" key="1">
    <source>
        <dbReference type="PROSITE" id="PS50022"/>
    </source>
</evidence>
<dbReference type="InterPro" id="IPR054363">
    <property type="entry name" value="GH95_cat"/>
</dbReference>
<dbReference type="PANTHER" id="PTHR31084:SF0">
    <property type="entry name" value="ALPHA-L-FUCOSIDASE 2"/>
    <property type="match status" value="1"/>
</dbReference>
<dbReference type="SUPFAM" id="SSF49785">
    <property type="entry name" value="Galactose-binding domain-like"/>
    <property type="match status" value="2"/>
</dbReference>
<sequence>MLACGFRLSKNPNRGGYIMFIRKTIAGVLAACMFASVQIPIGFASPNEPSLTRLPGVVVTGSSEWNKMYASRTIDGSVSGDSSTWTSNHNVRPHWLKIQLPAVKTISKYVLHHYGVHGDKILNAKSFKVSVSTDDVNWTQVDQVDNNIYDVTQRTLTAPVTARYFKVDYITPEQAGSEGSSEARLAEIELFSSSDAVSTLYNRTPVITLNNRTIGYTGEPVNWYTDGATVPIAYKGAVDYLQVPLKYLYKKHGVTEAFTETAPSQIGQYDVKALFAGNDTYSGAESNVAVLTITKAAVNLTLESKSFTYTGVNVPMTGAVSYPIQVPYIYKYKALTPGATWRNAPPIDVGTYMVKADFAGNSVALPSESNETTMSIVPASANVNWPELNTLLSGLTAKQTTPVDTVINAKYMTSGMLLGNGTFGVVSDAQKNQQSYFLASGNAWGGKKIMNARLTFANGDPIIPTPPSPQAPFTFDSSNSVLVNNQKDNEANPQNYSPAYAFDSNEGTEWISYTQKDSQTFGPRPLEKWIKVQGREPFTFNKIELKHHSVLFPDEAKYNLYNYDIQTSTNGTNWTTIKSVTGSVYSSVYTNTFDFAAPVTAKYLRVYTTTPVDPQYATLHFPKDMTSARITDINLYNNGANVINPPKTDNGRFSHERDILNAEIRSKMEYNSNLVSYKTWVADDQNAMFTNVTLDSSAAGPQKVKIELTSPTTDGVVNATGTDGNTIWLTRDNETGFVFRGATATKVIKGNYQMGTGNVIMLTLNPGETAKIGTVLYTHSGLKAPVGTGSILVTKDIATVKNTALQKLNAITEASIDTARTYHLNWWKNYWLKSYVKLSDSIIQDYYYTTLYILGCAIRQTPDWAEQPNVVGGLNGLFNTNDNSAADGHAVLNYNYEAPFYGVHSSNRTDMLQPYYADAVNSLTFEQQRTAARGYQGTQADRHTLPIMAYYGKLDPAPVASERIPQLSSDQKTNVALFTRALEWDWLYNRDDEDLKRFIYPAIKQVVQFYCDFVVKKEDGKYWVYNSANNEGGWNINASMDMGYIRSTFRDFMEMAQHLNVDADLIAKCQEILANLSPIPTSTNNPTTVNLLTQLGFNNNKEIFVGGVESANPIQVKYYDLPWAAYISNNNQPVVMEGSVHPSELINIGSDPALLQIAKDTFDYGDYLNPHFNGGTLNGFSKSYTIAARIGVDADLLTDRFHKTLNMIYNSKKFYDSGASYENSGALESVNSMLLQNELNDISGGTYEMRLFPAWSKNVDAKFVTLRAKNAFRVSSELKNGKVLSAEIISDAGKSVTLVSPWANGIVVKDKNGNTVAATQGTTRYTNEVAYTFNTVVNGVYTVTEKP</sequence>
<dbReference type="InterPro" id="IPR008928">
    <property type="entry name" value="6-hairpin_glycosidase_sf"/>
</dbReference>
<dbReference type="EMBL" id="WSEM01000020">
    <property type="protein sequence ID" value="MVQ38091.1"/>
    <property type="molecule type" value="Genomic_DNA"/>
</dbReference>
<reference evidence="2 3" key="1">
    <citation type="submission" date="2019-12" db="EMBL/GenBank/DDBJ databases">
        <authorList>
            <person name="Huq M.A."/>
        </authorList>
    </citation>
    <scope>NUCLEOTIDE SEQUENCE [LARGE SCALE GENOMIC DNA]</scope>
    <source>
        <strain evidence="2 3">MAH-34</strain>
    </source>
</reference>
<dbReference type="InterPro" id="IPR000421">
    <property type="entry name" value="FA58C"/>
</dbReference>